<protein>
    <submittedName>
        <fullName evidence="1">Uncharacterized protein</fullName>
    </submittedName>
</protein>
<dbReference type="AlphaFoldDB" id="A0A450VFP1"/>
<accession>A0A450VFP1</accession>
<name>A0A450VFP1_9GAMM</name>
<proteinExistence type="predicted"/>
<organism evidence="1">
    <name type="scientific">Candidatus Kentrum eta</name>
    <dbReference type="NCBI Taxonomy" id="2126337"/>
    <lineage>
        <taxon>Bacteria</taxon>
        <taxon>Pseudomonadati</taxon>
        <taxon>Pseudomonadota</taxon>
        <taxon>Gammaproteobacteria</taxon>
        <taxon>Candidatus Kentrum</taxon>
    </lineage>
</organism>
<gene>
    <name evidence="1" type="ORF">BECKH772B_GA0070898_103692</name>
</gene>
<dbReference type="EMBL" id="CAADFI010000369">
    <property type="protein sequence ID" value="VFK03639.1"/>
    <property type="molecule type" value="Genomic_DNA"/>
</dbReference>
<evidence type="ECO:0000313" key="1">
    <source>
        <dbReference type="EMBL" id="VFK03639.1"/>
    </source>
</evidence>
<sequence>MAANYVSNLPLAVVPFPKGVNPVSLLLGKLRVTHPCSSYFGRYEKATMLPRLASLPTL</sequence>
<reference evidence="1" key="1">
    <citation type="submission" date="2019-02" db="EMBL/GenBank/DDBJ databases">
        <authorList>
            <person name="Gruber-Vodicka R. H."/>
            <person name="Seah K. B. B."/>
        </authorList>
    </citation>
    <scope>NUCLEOTIDE SEQUENCE</scope>
    <source>
        <strain evidence="1">BECK_SA2B20</strain>
    </source>
</reference>